<dbReference type="EMBL" id="KV417844">
    <property type="protein sequence ID" value="KZP05361.1"/>
    <property type="molecule type" value="Genomic_DNA"/>
</dbReference>
<dbReference type="AlphaFoldDB" id="A0A167VTQ1"/>
<feature type="non-terminal residue" evidence="1">
    <location>
        <position position="1"/>
    </location>
</feature>
<keyword evidence="2" id="KW-1185">Reference proteome</keyword>
<reference evidence="1 2" key="1">
    <citation type="journal article" date="2016" name="Mol. Biol. Evol.">
        <title>Comparative Genomics of Early-Diverging Mushroom-Forming Fungi Provides Insights into the Origins of Lignocellulose Decay Capabilities.</title>
        <authorList>
            <person name="Nagy L.G."/>
            <person name="Riley R."/>
            <person name="Tritt A."/>
            <person name="Adam C."/>
            <person name="Daum C."/>
            <person name="Floudas D."/>
            <person name="Sun H."/>
            <person name="Yadav J.S."/>
            <person name="Pangilinan J."/>
            <person name="Larsson K.H."/>
            <person name="Matsuura K."/>
            <person name="Barry K."/>
            <person name="Labutti K."/>
            <person name="Kuo R."/>
            <person name="Ohm R.A."/>
            <person name="Bhattacharya S.S."/>
            <person name="Shirouzu T."/>
            <person name="Yoshinaga Y."/>
            <person name="Martin F.M."/>
            <person name="Grigoriev I.V."/>
            <person name="Hibbett D.S."/>
        </authorList>
    </citation>
    <scope>NUCLEOTIDE SEQUENCE [LARGE SCALE GENOMIC DNA]</scope>
    <source>
        <strain evidence="1 2">CBS 109695</strain>
    </source>
</reference>
<proteinExistence type="predicted"/>
<evidence type="ECO:0000313" key="1">
    <source>
        <dbReference type="EMBL" id="KZP05361.1"/>
    </source>
</evidence>
<gene>
    <name evidence="1" type="ORF">FIBSPDRAFT_877600</name>
</gene>
<dbReference type="Proteomes" id="UP000076532">
    <property type="component" value="Unassembled WGS sequence"/>
</dbReference>
<sequence length="58" mass="6194">PLMWPLDAASCNQLGPVFNAPSVHGAPLSAQEVTITAYCSVAIFTVNYAAPKLPHIYH</sequence>
<organism evidence="1 2">
    <name type="scientific">Athelia psychrophila</name>
    <dbReference type="NCBI Taxonomy" id="1759441"/>
    <lineage>
        <taxon>Eukaryota</taxon>
        <taxon>Fungi</taxon>
        <taxon>Dikarya</taxon>
        <taxon>Basidiomycota</taxon>
        <taxon>Agaricomycotina</taxon>
        <taxon>Agaricomycetes</taxon>
        <taxon>Agaricomycetidae</taxon>
        <taxon>Atheliales</taxon>
        <taxon>Atheliaceae</taxon>
        <taxon>Athelia</taxon>
    </lineage>
</organism>
<accession>A0A167VTQ1</accession>
<protein>
    <submittedName>
        <fullName evidence="1">Uncharacterized protein</fullName>
    </submittedName>
</protein>
<evidence type="ECO:0000313" key="2">
    <source>
        <dbReference type="Proteomes" id="UP000076532"/>
    </source>
</evidence>
<name>A0A167VTQ1_9AGAM</name>